<dbReference type="PANTHER" id="PTHR48111:SF50">
    <property type="entry name" value="KDP OPERON TRANSCRIPTIONAL REGULATORY PROTEIN KDPE"/>
    <property type="match status" value="1"/>
</dbReference>
<protein>
    <submittedName>
        <fullName evidence="6">Response regulator transcription factor</fullName>
    </submittedName>
</protein>
<dbReference type="Proteomes" id="UP001634747">
    <property type="component" value="Unassembled WGS sequence"/>
</dbReference>
<feature type="modified residue" description="4-aspartylphosphate" evidence="2">
    <location>
        <position position="52"/>
    </location>
</feature>
<keyword evidence="2" id="KW-0597">Phosphoprotein</keyword>
<evidence type="ECO:0000313" key="6">
    <source>
        <dbReference type="EMBL" id="MFN2977366.1"/>
    </source>
</evidence>
<dbReference type="RefSeq" id="WP_317889824.1">
    <property type="nucleotide sequence ID" value="NZ_BAABBH010000001.1"/>
</dbReference>
<feature type="domain" description="Response regulatory" evidence="4">
    <location>
        <begin position="3"/>
        <end position="116"/>
    </location>
</feature>
<evidence type="ECO:0000256" key="2">
    <source>
        <dbReference type="PROSITE-ProRule" id="PRU00169"/>
    </source>
</evidence>
<name>A0ABW9KR21_9BACT</name>
<dbReference type="SUPFAM" id="SSF52172">
    <property type="entry name" value="CheY-like"/>
    <property type="match status" value="1"/>
</dbReference>
<dbReference type="Gene3D" id="6.10.250.690">
    <property type="match status" value="1"/>
</dbReference>
<dbReference type="Pfam" id="PF00486">
    <property type="entry name" value="Trans_reg_C"/>
    <property type="match status" value="1"/>
</dbReference>
<comment type="caution">
    <text evidence="6">The sequence shown here is derived from an EMBL/GenBank/DDBJ whole genome shotgun (WGS) entry which is preliminary data.</text>
</comment>
<dbReference type="PANTHER" id="PTHR48111">
    <property type="entry name" value="REGULATOR OF RPOS"/>
    <property type="match status" value="1"/>
</dbReference>
<dbReference type="InterPro" id="IPR001789">
    <property type="entry name" value="Sig_transdc_resp-reg_receiver"/>
</dbReference>
<dbReference type="InterPro" id="IPR036388">
    <property type="entry name" value="WH-like_DNA-bd_sf"/>
</dbReference>
<dbReference type="Pfam" id="PF00072">
    <property type="entry name" value="Response_reg"/>
    <property type="match status" value="1"/>
</dbReference>
<dbReference type="CDD" id="cd00383">
    <property type="entry name" value="trans_reg_C"/>
    <property type="match status" value="1"/>
</dbReference>
<dbReference type="SMART" id="SM00448">
    <property type="entry name" value="REC"/>
    <property type="match status" value="1"/>
</dbReference>
<evidence type="ECO:0000256" key="1">
    <source>
        <dbReference type="ARBA" id="ARBA00023125"/>
    </source>
</evidence>
<dbReference type="InterPro" id="IPR039420">
    <property type="entry name" value="WalR-like"/>
</dbReference>
<evidence type="ECO:0000259" key="5">
    <source>
        <dbReference type="PROSITE" id="PS51755"/>
    </source>
</evidence>
<dbReference type="PROSITE" id="PS50110">
    <property type="entry name" value="RESPONSE_REGULATORY"/>
    <property type="match status" value="1"/>
</dbReference>
<dbReference type="SMART" id="SM00862">
    <property type="entry name" value="Trans_reg_C"/>
    <property type="match status" value="1"/>
</dbReference>
<reference evidence="6 7" key="1">
    <citation type="submission" date="2024-12" db="EMBL/GenBank/DDBJ databases">
        <authorList>
            <person name="Lee Y."/>
        </authorList>
    </citation>
    <scope>NUCLEOTIDE SEQUENCE [LARGE SCALE GENOMIC DNA]</scope>
    <source>
        <strain evidence="6 7">03SUJ4</strain>
    </source>
</reference>
<proteinExistence type="predicted"/>
<evidence type="ECO:0000313" key="7">
    <source>
        <dbReference type="Proteomes" id="UP001634747"/>
    </source>
</evidence>
<dbReference type="Gene3D" id="1.10.10.10">
    <property type="entry name" value="Winged helix-like DNA-binding domain superfamily/Winged helix DNA-binding domain"/>
    <property type="match status" value="1"/>
</dbReference>
<accession>A0ABW9KR21</accession>
<dbReference type="PROSITE" id="PS51755">
    <property type="entry name" value="OMPR_PHOB"/>
    <property type="match status" value="1"/>
</dbReference>
<dbReference type="InterPro" id="IPR011006">
    <property type="entry name" value="CheY-like_superfamily"/>
</dbReference>
<evidence type="ECO:0000256" key="3">
    <source>
        <dbReference type="PROSITE-ProRule" id="PRU01091"/>
    </source>
</evidence>
<gene>
    <name evidence="6" type="ORF">ACK2TP_16465</name>
</gene>
<organism evidence="6 7">
    <name type="scientific">Terriglobus aquaticus</name>
    <dbReference type="NCBI Taxonomy" id="940139"/>
    <lineage>
        <taxon>Bacteria</taxon>
        <taxon>Pseudomonadati</taxon>
        <taxon>Acidobacteriota</taxon>
        <taxon>Terriglobia</taxon>
        <taxon>Terriglobales</taxon>
        <taxon>Acidobacteriaceae</taxon>
        <taxon>Terriglobus</taxon>
    </lineage>
</organism>
<keyword evidence="1 3" id="KW-0238">DNA-binding</keyword>
<dbReference type="Gene3D" id="3.40.50.2300">
    <property type="match status" value="1"/>
</dbReference>
<feature type="DNA-binding region" description="OmpR/PhoB-type" evidence="3">
    <location>
        <begin position="130"/>
        <end position="227"/>
    </location>
</feature>
<keyword evidence="7" id="KW-1185">Reference proteome</keyword>
<evidence type="ECO:0000259" key="4">
    <source>
        <dbReference type="PROSITE" id="PS50110"/>
    </source>
</evidence>
<dbReference type="InterPro" id="IPR001867">
    <property type="entry name" value="OmpR/PhoB-type_DNA-bd"/>
</dbReference>
<feature type="domain" description="OmpR/PhoB-type" evidence="5">
    <location>
        <begin position="130"/>
        <end position="227"/>
    </location>
</feature>
<sequence length="232" mass="25957">MSRILIVDDEPQITRMLRASLVSSGYEVIKAGNGREGLEVFESSKPDLVITDLSMPVMDGLALTEAIRRISRVPIIVLSVRATEGMKIDALDAGADDYVTKPFAMPELLARVRAQLRRQALPPQESTTPEGTLNAGDFELNPEVHRVLVRGVDVRLTPKEFQLLAALLQKPDRILTHRALGRFIWGAAEEGQVEKLRTLVAQLRKKIEHGEHRYIHSEPWVGYRLTPSPENL</sequence>
<dbReference type="EMBL" id="JBJYXY010000001">
    <property type="protein sequence ID" value="MFN2977366.1"/>
    <property type="molecule type" value="Genomic_DNA"/>
</dbReference>